<dbReference type="PANTHER" id="PTHR43713:SF3">
    <property type="entry name" value="GLUTAMATE-1-SEMIALDEHYDE 2,1-AMINOMUTASE 1, CHLOROPLASTIC-RELATED"/>
    <property type="match status" value="1"/>
</dbReference>
<comment type="catalytic activity">
    <reaction evidence="7">
        <text>(S)-4-amino-5-oxopentanoate = 5-aminolevulinate</text>
        <dbReference type="Rhea" id="RHEA:14265"/>
        <dbReference type="ChEBI" id="CHEBI:57501"/>
        <dbReference type="ChEBI" id="CHEBI:356416"/>
        <dbReference type="EC" id="5.4.3.8"/>
    </reaction>
</comment>
<keyword evidence="6 7" id="KW-0627">Porphyrin biosynthesis</keyword>
<dbReference type="Proteomes" id="UP000027665">
    <property type="component" value="Unassembled WGS sequence"/>
</dbReference>
<sequence length="428" mass="45336">MSRCEELFAEARRYIPGGVNSPVRAFRSVGCAPVFATRGEGAYIWDADGRKYADYIGSWGPLILGHAYAPVTEAVCAAARGGASFGLPTEREVEMARLIAELVEGVELVRMVSSGTEAVLSALRVARGFTGRELIVKFEGCYHGHSDGMLVKAGSGLATAGRPDSAGVTAKTAAETISCRYNDVGEMKEIFAAHKGEIAAVIVEPVGANMGVVPPAPGFLESLRELTTAQGALLIFDEVITGFRLSLNCASGYFGVTPDLWTFGKIIGGGLPVGAYGGRRDVMSVVAPLGPVYQAGTLSGNPVAMAAGLAALKTLRGAPHIYKELAAKGERLRRGLAEIFKKCDIPACVQGIESLATIFFTEGPVRSYDDAKKSDTARYARYWKSMEKRGVLLAPSQFEALFISAAHSGEDIEYFLSCAEEAARGGEL</sequence>
<keyword evidence="7" id="KW-0963">Cytoplasm</keyword>
<feature type="modified residue" description="N6-(pyridoxal phosphate)lysine" evidence="7">
    <location>
        <position position="265"/>
    </location>
</feature>
<dbReference type="CDD" id="cd00610">
    <property type="entry name" value="OAT_like"/>
    <property type="match status" value="1"/>
</dbReference>
<gene>
    <name evidence="7" type="primary">hemL</name>
    <name evidence="8" type="ORF">EH55_11575</name>
</gene>
<dbReference type="InterPro" id="IPR015424">
    <property type="entry name" value="PyrdxlP-dep_Trfase"/>
</dbReference>
<dbReference type="GO" id="GO:0008483">
    <property type="term" value="F:transaminase activity"/>
    <property type="evidence" value="ECO:0007669"/>
    <property type="project" value="UniProtKB-KW"/>
</dbReference>
<reference evidence="8 9" key="1">
    <citation type="submission" date="2014-04" db="EMBL/GenBank/DDBJ databases">
        <title>Draft Genome Sequence of Synergistes jonesii.</title>
        <authorList>
            <person name="Coil D.A."/>
            <person name="Eisen J.A."/>
            <person name="Holland-Moritz H.E."/>
        </authorList>
    </citation>
    <scope>NUCLEOTIDE SEQUENCE [LARGE SCALE GENOMIC DNA]</scope>
    <source>
        <strain evidence="8 9">78-1</strain>
    </source>
</reference>
<dbReference type="Pfam" id="PF00202">
    <property type="entry name" value="Aminotran_3"/>
    <property type="match status" value="1"/>
</dbReference>
<evidence type="ECO:0000256" key="1">
    <source>
        <dbReference type="ARBA" id="ARBA00001933"/>
    </source>
</evidence>
<dbReference type="HAMAP" id="MF_00375">
    <property type="entry name" value="HemL_aminotrans_3"/>
    <property type="match status" value="1"/>
</dbReference>
<dbReference type="FunFam" id="3.40.640.10:FF:000021">
    <property type="entry name" value="Glutamate-1-semialdehyde 2,1-aminomutase"/>
    <property type="match status" value="1"/>
</dbReference>
<dbReference type="EMBL" id="JMKI01000054">
    <property type="protein sequence ID" value="KEJ91185.1"/>
    <property type="molecule type" value="Genomic_DNA"/>
</dbReference>
<comment type="subcellular location">
    <subcellularLocation>
        <location evidence="7">Cytoplasm</location>
    </subcellularLocation>
</comment>
<dbReference type="Gene3D" id="3.90.1150.10">
    <property type="entry name" value="Aspartate Aminotransferase, domain 1"/>
    <property type="match status" value="1"/>
</dbReference>
<evidence type="ECO:0000256" key="5">
    <source>
        <dbReference type="ARBA" id="ARBA00023235"/>
    </source>
</evidence>
<dbReference type="OrthoDB" id="1906at2"/>
<evidence type="ECO:0000256" key="4">
    <source>
        <dbReference type="ARBA" id="ARBA00022898"/>
    </source>
</evidence>
<dbReference type="GO" id="GO:0030170">
    <property type="term" value="F:pyridoxal phosphate binding"/>
    <property type="evidence" value="ECO:0007669"/>
    <property type="project" value="InterPro"/>
</dbReference>
<keyword evidence="5 7" id="KW-0413">Isomerase</keyword>
<evidence type="ECO:0000256" key="3">
    <source>
        <dbReference type="ARBA" id="ARBA00008981"/>
    </source>
</evidence>
<comment type="cofactor">
    <cofactor evidence="1 7">
        <name>pyridoxal 5'-phosphate</name>
        <dbReference type="ChEBI" id="CHEBI:597326"/>
    </cofactor>
</comment>
<evidence type="ECO:0000256" key="6">
    <source>
        <dbReference type="ARBA" id="ARBA00023244"/>
    </source>
</evidence>
<comment type="subunit">
    <text evidence="7">Homodimer.</text>
</comment>
<dbReference type="AlphaFoldDB" id="A0A073INN6"/>
<name>A0A073INN6_9BACT</name>
<keyword evidence="4 7" id="KW-0663">Pyridoxal phosphate</keyword>
<dbReference type="RefSeq" id="WP_037978440.1">
    <property type="nucleotide sequence ID" value="NZ_JMKI01000054.1"/>
</dbReference>
<dbReference type="PANTHER" id="PTHR43713">
    <property type="entry name" value="GLUTAMATE-1-SEMIALDEHYDE 2,1-AMINOMUTASE"/>
    <property type="match status" value="1"/>
</dbReference>
<comment type="caution">
    <text evidence="8">The sequence shown here is derived from an EMBL/GenBank/DDBJ whole genome shotgun (WGS) entry which is preliminary data.</text>
</comment>
<dbReference type="InterPro" id="IPR005814">
    <property type="entry name" value="Aminotrans_3"/>
</dbReference>
<dbReference type="GeneID" id="90984618"/>
<evidence type="ECO:0000256" key="2">
    <source>
        <dbReference type="ARBA" id="ARBA00004819"/>
    </source>
</evidence>
<dbReference type="STRING" id="2754.EH55_11575"/>
<dbReference type="InterPro" id="IPR015422">
    <property type="entry name" value="PyrdxlP-dep_Trfase_small"/>
</dbReference>
<keyword evidence="8" id="KW-0032">Aminotransferase</keyword>
<evidence type="ECO:0000313" key="8">
    <source>
        <dbReference type="EMBL" id="KEJ91185.1"/>
    </source>
</evidence>
<dbReference type="NCBIfam" id="NF000818">
    <property type="entry name" value="PRK00062.1"/>
    <property type="match status" value="1"/>
</dbReference>
<evidence type="ECO:0000313" key="9">
    <source>
        <dbReference type="Proteomes" id="UP000027665"/>
    </source>
</evidence>
<proteinExistence type="inferred from homology"/>
<dbReference type="eggNOG" id="COG0001">
    <property type="taxonomic scope" value="Bacteria"/>
</dbReference>
<dbReference type="PATRIC" id="fig|2754.20.peg.1124"/>
<dbReference type="GO" id="GO:0006782">
    <property type="term" value="P:protoporphyrinogen IX biosynthetic process"/>
    <property type="evidence" value="ECO:0007669"/>
    <property type="project" value="UniProtKB-UniRule"/>
</dbReference>
<dbReference type="InterPro" id="IPR015421">
    <property type="entry name" value="PyrdxlP-dep_Trfase_major"/>
</dbReference>
<dbReference type="SUPFAM" id="SSF53383">
    <property type="entry name" value="PLP-dependent transferases"/>
    <property type="match status" value="1"/>
</dbReference>
<dbReference type="GO" id="GO:0005737">
    <property type="term" value="C:cytoplasm"/>
    <property type="evidence" value="ECO:0007669"/>
    <property type="project" value="UniProtKB-SubCell"/>
</dbReference>
<dbReference type="Gene3D" id="3.40.640.10">
    <property type="entry name" value="Type I PLP-dependent aspartate aminotransferase-like (Major domain)"/>
    <property type="match status" value="1"/>
</dbReference>
<dbReference type="UniPathway" id="UPA00251">
    <property type="reaction ID" value="UER00317"/>
</dbReference>
<keyword evidence="9" id="KW-1185">Reference proteome</keyword>
<dbReference type="GO" id="GO:0042286">
    <property type="term" value="F:glutamate-1-semialdehyde 2,1-aminomutase activity"/>
    <property type="evidence" value="ECO:0007669"/>
    <property type="project" value="UniProtKB-UniRule"/>
</dbReference>
<dbReference type="NCBIfam" id="TIGR00713">
    <property type="entry name" value="hemL"/>
    <property type="match status" value="1"/>
</dbReference>
<protein>
    <recommendedName>
        <fullName evidence="7">Glutamate-1-semialdehyde 2,1-aminomutase</fullName>
        <shortName evidence="7">GSA</shortName>
        <ecNumber evidence="7">5.4.3.8</ecNumber>
    </recommendedName>
    <alternativeName>
        <fullName evidence="7">Glutamate-1-semialdehyde aminotransferase</fullName>
        <shortName evidence="7">GSA-AT</shortName>
    </alternativeName>
</protein>
<comment type="similarity">
    <text evidence="3 7">Belongs to the class-III pyridoxal-phosphate-dependent aminotransferase family. HemL subfamily.</text>
</comment>
<dbReference type="EC" id="5.4.3.8" evidence="7"/>
<accession>A0A073INN6</accession>
<comment type="pathway">
    <text evidence="2">Porphyrin-containing compound metabolism; protoporphyrin-IX biosynthesis; 5-aminolevulinate from L-glutamyl-tRNA(Glu): step 2/2.</text>
</comment>
<organism evidence="8 9">
    <name type="scientific">Synergistes jonesii</name>
    <dbReference type="NCBI Taxonomy" id="2754"/>
    <lineage>
        <taxon>Bacteria</taxon>
        <taxon>Thermotogati</taxon>
        <taxon>Synergistota</taxon>
        <taxon>Synergistia</taxon>
        <taxon>Synergistales</taxon>
        <taxon>Synergistaceae</taxon>
        <taxon>Synergistes</taxon>
    </lineage>
</organism>
<evidence type="ECO:0000256" key="7">
    <source>
        <dbReference type="HAMAP-Rule" id="MF_00375"/>
    </source>
</evidence>
<keyword evidence="8" id="KW-0808">Transferase</keyword>
<dbReference type="InterPro" id="IPR004639">
    <property type="entry name" value="4pyrrol_synth_GluAld_NH2Trfase"/>
</dbReference>